<name>X1UKY2_9ZZZZ</name>
<dbReference type="SUPFAM" id="SSF53850">
    <property type="entry name" value="Periplasmic binding protein-like II"/>
    <property type="match status" value="1"/>
</dbReference>
<evidence type="ECO:0008006" key="2">
    <source>
        <dbReference type="Google" id="ProtNLM"/>
    </source>
</evidence>
<feature type="non-terminal residue" evidence="1">
    <location>
        <position position="1"/>
    </location>
</feature>
<organism evidence="1">
    <name type="scientific">marine sediment metagenome</name>
    <dbReference type="NCBI Taxonomy" id="412755"/>
    <lineage>
        <taxon>unclassified sequences</taxon>
        <taxon>metagenomes</taxon>
        <taxon>ecological metagenomes</taxon>
    </lineage>
</organism>
<comment type="caution">
    <text evidence="1">The sequence shown here is derived from an EMBL/GenBank/DDBJ whole genome shotgun (WGS) entry which is preliminary data.</text>
</comment>
<reference evidence="1" key="1">
    <citation type="journal article" date="2014" name="Front. Microbiol.">
        <title>High frequency of phylogenetically diverse reductive dehalogenase-homologous genes in deep subseafloor sedimentary metagenomes.</title>
        <authorList>
            <person name="Kawai M."/>
            <person name="Futagami T."/>
            <person name="Toyoda A."/>
            <person name="Takaki Y."/>
            <person name="Nishi S."/>
            <person name="Hori S."/>
            <person name="Arai W."/>
            <person name="Tsubouchi T."/>
            <person name="Morono Y."/>
            <person name="Uchiyama I."/>
            <person name="Ito T."/>
            <person name="Fujiyama A."/>
            <person name="Inagaki F."/>
            <person name="Takami H."/>
        </authorList>
    </citation>
    <scope>NUCLEOTIDE SEQUENCE</scope>
    <source>
        <strain evidence="1">Expedition CK06-06</strain>
    </source>
</reference>
<gene>
    <name evidence="1" type="ORF">S12H4_36658</name>
</gene>
<dbReference type="AlphaFoldDB" id="X1UKY2"/>
<dbReference type="Gene3D" id="3.10.105.10">
    <property type="entry name" value="Dipeptide-binding Protein, Domain 3"/>
    <property type="match status" value="1"/>
</dbReference>
<sequence>RSGDRTYTDSLSEGADVGNPLDSLCRKGESGNYFNYSGFSDPHFDSLLDQVKAELEPAERTRLFREAGLYLDAQCVHVSLHLETGNSWWWPWVKNYYGAVYTDDAGTATMLNWIWIDQDLKAEMGY</sequence>
<accession>X1UKY2</accession>
<dbReference type="EMBL" id="BARW01021874">
    <property type="protein sequence ID" value="GAI92979.1"/>
    <property type="molecule type" value="Genomic_DNA"/>
</dbReference>
<protein>
    <recommendedName>
        <fullName evidence="2">Solute-binding protein family 5 domain-containing protein</fullName>
    </recommendedName>
</protein>
<evidence type="ECO:0000313" key="1">
    <source>
        <dbReference type="EMBL" id="GAI92979.1"/>
    </source>
</evidence>
<proteinExistence type="predicted"/>